<dbReference type="InterPro" id="IPR041525">
    <property type="entry name" value="N/Namide_PRibTrfase"/>
</dbReference>
<dbReference type="UniPathway" id="UPA00253">
    <property type="reaction ID" value="UER00457"/>
</dbReference>
<dbReference type="GO" id="GO:0047280">
    <property type="term" value="F:nicotinamide phosphoribosyltransferase activity"/>
    <property type="evidence" value="ECO:0007669"/>
    <property type="project" value="UniProtKB-ARBA"/>
</dbReference>
<sequence length="490" mass="55733">MKLNFASALHTDQYQITMMFAHWKRGNHTKRRAFDLYFRTLPFGNGYAVFAGLERAITYLQNVRFTEEDLSYIQTLSPSYDAPFLEYLRQFRFTGDVYAFREGSLIFPNEPIMRLEGNVNELHLIETALLNFTGFQTLIATKAARIRHIIGEQGTLMEFGTRRAQEADAAVWGARAAYISGFNATSNVLAGKTFGIPTSGTHAHAWVQDFSSELEAFRAYADAFPDQAVLLVDTYDTLKSGVPHAIQVGLELREKGYTLKGIRLDSGDLAYLSKQARIMLDEAGLTNTKIVASNDLDEQTILNLKAQGARIDSWGVGTKLITAHDQPSLGCVYKMVSRLEDNKWTPTLKISSNPIKVSTPGRKKIVRIIDTKTNKAQADYIMEVNEELNPAEPLLLIHPVHSFKKKTIRNYRIEPLHVPIFQGGNLVYSLPKLDEIRQFHQQQMDQFWEEYLRILNPEEYTVNLSDTLWETKKQLLDLIQQQVQDLTDTN</sequence>
<dbReference type="Proteomes" id="UP000294746">
    <property type="component" value="Unassembled WGS sequence"/>
</dbReference>
<keyword evidence="7 9" id="KW-0808">Transferase</keyword>
<dbReference type="Pfam" id="PF17956">
    <property type="entry name" value="NAPRTase_C"/>
    <property type="match status" value="1"/>
</dbReference>
<comment type="catalytic activity">
    <reaction evidence="8 9">
        <text>5-phospho-alpha-D-ribose 1-diphosphate + nicotinate + ATP + H2O = nicotinate beta-D-ribonucleotide + ADP + phosphate + diphosphate</text>
        <dbReference type="Rhea" id="RHEA:36163"/>
        <dbReference type="ChEBI" id="CHEBI:15377"/>
        <dbReference type="ChEBI" id="CHEBI:30616"/>
        <dbReference type="ChEBI" id="CHEBI:32544"/>
        <dbReference type="ChEBI" id="CHEBI:33019"/>
        <dbReference type="ChEBI" id="CHEBI:43474"/>
        <dbReference type="ChEBI" id="CHEBI:57502"/>
        <dbReference type="ChEBI" id="CHEBI:58017"/>
        <dbReference type="ChEBI" id="CHEBI:456216"/>
        <dbReference type="EC" id="6.3.4.21"/>
    </reaction>
</comment>
<dbReference type="InterPro" id="IPR036068">
    <property type="entry name" value="Nicotinate_pribotase-like_C"/>
</dbReference>
<evidence type="ECO:0000259" key="10">
    <source>
        <dbReference type="Pfam" id="PF04095"/>
    </source>
</evidence>
<keyword evidence="4" id="KW-0597">Phosphoprotein</keyword>
<dbReference type="AlphaFoldDB" id="A0A4R2RYY7"/>
<evidence type="ECO:0000256" key="7">
    <source>
        <dbReference type="ARBA" id="ARBA00022679"/>
    </source>
</evidence>
<feature type="domain" description="Nicotinate phosphoribosyltransferase N-terminal" evidence="11">
    <location>
        <begin position="9"/>
        <end position="132"/>
    </location>
</feature>
<organism evidence="13 14">
    <name type="scientific">Baia soyae</name>
    <dbReference type="NCBI Taxonomy" id="1544746"/>
    <lineage>
        <taxon>Bacteria</taxon>
        <taxon>Bacillati</taxon>
        <taxon>Bacillota</taxon>
        <taxon>Bacilli</taxon>
        <taxon>Bacillales</taxon>
        <taxon>Thermoactinomycetaceae</taxon>
        <taxon>Baia</taxon>
    </lineage>
</organism>
<dbReference type="Gene3D" id="3.20.140.10">
    <property type="entry name" value="nicotinate phosphoribosyltransferase"/>
    <property type="match status" value="1"/>
</dbReference>
<accession>A0A4R2RYY7</accession>
<dbReference type="EC" id="6.3.4.21" evidence="3 9"/>
<keyword evidence="13" id="KW-0328">Glycosyltransferase</keyword>
<comment type="similarity">
    <text evidence="2 9">Belongs to the NAPRTase family.</text>
</comment>
<dbReference type="NCBIfam" id="NF006694">
    <property type="entry name" value="PRK09243.1-1"/>
    <property type="match status" value="1"/>
</dbReference>
<dbReference type="OrthoDB" id="9770610at2"/>
<evidence type="ECO:0000256" key="3">
    <source>
        <dbReference type="ARBA" id="ARBA00013236"/>
    </source>
</evidence>
<keyword evidence="5 9" id="KW-0436">Ligase</keyword>
<evidence type="ECO:0000256" key="1">
    <source>
        <dbReference type="ARBA" id="ARBA00004952"/>
    </source>
</evidence>
<feature type="domain" description="Nicotinate/nicotinamide phosphoribosyltransferase" evidence="10">
    <location>
        <begin position="156"/>
        <end position="346"/>
    </location>
</feature>
<name>A0A4R2RYY7_9BACL</name>
<dbReference type="InterPro" id="IPR040727">
    <property type="entry name" value="NAPRTase_N"/>
</dbReference>
<dbReference type="Pfam" id="PF04095">
    <property type="entry name" value="NAPRTase"/>
    <property type="match status" value="1"/>
</dbReference>
<dbReference type="CDD" id="cd01570">
    <property type="entry name" value="NAPRTase_A"/>
    <property type="match status" value="1"/>
</dbReference>
<dbReference type="EMBL" id="SLXV01000018">
    <property type="protein sequence ID" value="TCP68309.1"/>
    <property type="molecule type" value="Genomic_DNA"/>
</dbReference>
<evidence type="ECO:0000256" key="4">
    <source>
        <dbReference type="ARBA" id="ARBA00022553"/>
    </source>
</evidence>
<gene>
    <name evidence="13" type="ORF">EDD57_11848</name>
</gene>
<dbReference type="NCBIfam" id="NF009131">
    <property type="entry name" value="PRK12484.1"/>
    <property type="match status" value="1"/>
</dbReference>
<dbReference type="RefSeq" id="WP_131848849.1">
    <property type="nucleotide sequence ID" value="NZ_SLXV01000018.1"/>
</dbReference>
<dbReference type="InterPro" id="IPR013785">
    <property type="entry name" value="Aldolase_TIM"/>
</dbReference>
<keyword evidence="14" id="KW-1185">Reference proteome</keyword>
<dbReference type="PANTHER" id="PTHR11098">
    <property type="entry name" value="NICOTINATE PHOSPHORIBOSYLTRANSFERASE"/>
    <property type="match status" value="1"/>
</dbReference>
<evidence type="ECO:0000313" key="14">
    <source>
        <dbReference type="Proteomes" id="UP000294746"/>
    </source>
</evidence>
<comment type="function">
    <text evidence="9">Catalyzes the first step in the biosynthesis of NAD from nicotinic acid, the ATP-dependent synthesis of beta-nicotinate D-ribonucleotide from nicotinate and 5-phospho-D-ribose 1-phosphate.</text>
</comment>
<evidence type="ECO:0000259" key="12">
    <source>
        <dbReference type="Pfam" id="PF17956"/>
    </source>
</evidence>
<dbReference type="InterPro" id="IPR006405">
    <property type="entry name" value="Nic_PRibTrfase_pncB"/>
</dbReference>
<evidence type="ECO:0000256" key="2">
    <source>
        <dbReference type="ARBA" id="ARBA00010897"/>
    </source>
</evidence>
<dbReference type="Gene3D" id="3.20.20.70">
    <property type="entry name" value="Aldolase class I"/>
    <property type="match status" value="1"/>
</dbReference>
<dbReference type="GO" id="GO:0034355">
    <property type="term" value="P:NAD+ biosynthetic process via the salvage pathway"/>
    <property type="evidence" value="ECO:0007669"/>
    <property type="project" value="UniProtKB-ARBA"/>
</dbReference>
<evidence type="ECO:0000256" key="8">
    <source>
        <dbReference type="ARBA" id="ARBA00048668"/>
    </source>
</evidence>
<feature type="domain" description="Nicotinate phosphoribosyltransferase C-terminal" evidence="12">
    <location>
        <begin position="362"/>
        <end position="472"/>
    </location>
</feature>
<protein>
    <recommendedName>
        <fullName evidence="3 9">Nicotinate phosphoribosyltransferase</fullName>
        <ecNumber evidence="3 9">6.3.4.21</ecNumber>
    </recommendedName>
</protein>
<dbReference type="InterPro" id="IPR041619">
    <property type="entry name" value="NAPRTase_C"/>
</dbReference>
<evidence type="ECO:0000256" key="9">
    <source>
        <dbReference type="RuleBase" id="RU365100"/>
    </source>
</evidence>
<comment type="pathway">
    <text evidence="1 9">Cofactor biosynthesis; NAD(+) biosynthesis; nicotinate D-ribonucleotide from nicotinate: step 1/1.</text>
</comment>
<evidence type="ECO:0000313" key="13">
    <source>
        <dbReference type="EMBL" id="TCP68309.1"/>
    </source>
</evidence>
<comment type="PTM">
    <text evidence="9">Transiently phosphorylated on a His residue during the reaction cycle. Phosphorylation strongly increases the affinity for substrates and increases the rate of nicotinate D-ribonucleotide production. Dephosphorylation regenerates the low-affinity form of the enzyme, leading to product release.</text>
</comment>
<evidence type="ECO:0000256" key="6">
    <source>
        <dbReference type="ARBA" id="ARBA00022642"/>
    </source>
</evidence>
<comment type="caution">
    <text evidence="13">The sequence shown here is derived from an EMBL/GenBank/DDBJ whole genome shotgun (WGS) entry which is preliminary data.</text>
</comment>
<dbReference type="Pfam" id="PF17767">
    <property type="entry name" value="NAPRTase_N"/>
    <property type="match status" value="1"/>
</dbReference>
<dbReference type="PIRSF" id="PIRSF000484">
    <property type="entry name" value="NAPRT"/>
    <property type="match status" value="1"/>
</dbReference>
<dbReference type="GO" id="GO:0004516">
    <property type="term" value="F:nicotinate phosphoribosyltransferase activity"/>
    <property type="evidence" value="ECO:0007669"/>
    <property type="project" value="UniProtKB-UniRule"/>
</dbReference>
<dbReference type="FunFam" id="3.20.20.70:FF:000076">
    <property type="entry name" value="Nicotinate phosphoribosyltransferase"/>
    <property type="match status" value="1"/>
</dbReference>
<dbReference type="InterPro" id="IPR007229">
    <property type="entry name" value="Nic_PRibTrfase-Fam"/>
</dbReference>
<dbReference type="PANTHER" id="PTHR11098:SF1">
    <property type="entry name" value="NICOTINATE PHOSPHORIBOSYLTRANSFERASE"/>
    <property type="match status" value="1"/>
</dbReference>
<dbReference type="NCBIfam" id="NF006695">
    <property type="entry name" value="PRK09243.1-2"/>
    <property type="match status" value="1"/>
</dbReference>
<evidence type="ECO:0000259" key="11">
    <source>
        <dbReference type="Pfam" id="PF17767"/>
    </source>
</evidence>
<keyword evidence="6 9" id="KW-0662">Pyridine nucleotide biosynthesis</keyword>
<evidence type="ECO:0000256" key="5">
    <source>
        <dbReference type="ARBA" id="ARBA00022598"/>
    </source>
</evidence>
<proteinExistence type="inferred from homology"/>
<dbReference type="NCBIfam" id="TIGR01513">
    <property type="entry name" value="NAPRTase_put"/>
    <property type="match status" value="1"/>
</dbReference>
<dbReference type="GO" id="GO:0005829">
    <property type="term" value="C:cytosol"/>
    <property type="evidence" value="ECO:0007669"/>
    <property type="project" value="TreeGrafter"/>
</dbReference>
<dbReference type="SUPFAM" id="SSF51690">
    <property type="entry name" value="Nicotinate/Quinolinate PRTase C-terminal domain-like"/>
    <property type="match status" value="1"/>
</dbReference>
<reference evidence="13 14" key="1">
    <citation type="submission" date="2019-03" db="EMBL/GenBank/DDBJ databases">
        <title>Genomic Encyclopedia of Type Strains, Phase IV (KMG-IV): sequencing the most valuable type-strain genomes for metagenomic binning, comparative biology and taxonomic classification.</title>
        <authorList>
            <person name="Goeker M."/>
        </authorList>
    </citation>
    <scope>NUCLEOTIDE SEQUENCE [LARGE SCALE GENOMIC DNA]</scope>
    <source>
        <strain evidence="13 14">DSM 46831</strain>
    </source>
</reference>
<dbReference type="SUPFAM" id="SSF54675">
    <property type="entry name" value="Nicotinate/Quinolinate PRTase N-terminal domain-like"/>
    <property type="match status" value="1"/>
</dbReference>